<organism evidence="1 2">
    <name type="scientific">Brotonthovivens ammoniilytica</name>
    <dbReference type="NCBI Taxonomy" id="2981725"/>
    <lineage>
        <taxon>Bacteria</taxon>
        <taxon>Bacillati</taxon>
        <taxon>Bacillota</taxon>
        <taxon>Clostridia</taxon>
        <taxon>Lachnospirales</taxon>
        <taxon>Lachnospiraceae</taxon>
        <taxon>Brotonthovivens</taxon>
    </lineage>
</organism>
<comment type="caution">
    <text evidence="1">The sequence shown here is derived from an EMBL/GenBank/DDBJ whole genome shotgun (WGS) entry which is preliminary data.</text>
</comment>
<dbReference type="Proteomes" id="UP001652442">
    <property type="component" value="Unassembled WGS sequence"/>
</dbReference>
<reference evidence="1 2" key="1">
    <citation type="journal article" date="2021" name="ISME Commun">
        <title>Automated analysis of genomic sequences facilitates high-throughput and comprehensive description of bacteria.</title>
        <authorList>
            <person name="Hitch T.C.A."/>
        </authorList>
    </citation>
    <scope>NUCLEOTIDE SEQUENCE [LARGE SCALE GENOMIC DNA]</scope>
    <source>
        <strain evidence="1 2">Sanger_109</strain>
    </source>
</reference>
<accession>A0ABT2TG70</accession>
<protein>
    <submittedName>
        <fullName evidence="1">Uncharacterized protein</fullName>
    </submittedName>
</protein>
<evidence type="ECO:0000313" key="2">
    <source>
        <dbReference type="Proteomes" id="UP001652442"/>
    </source>
</evidence>
<sequence length="146" mass="16256">MSMIKNMDDLLSCKKKADGYARILSAGNFTDWQSLHEILYQFILCKYSLYGICHDIYSLDTLAQMSVAKTIQMTGKDAFKADSKASCEGTTSAMNKKILLLMAIQKLMGISFPREVTAKLTDTKLIARAVFELSAKTEKDGKIHEG</sequence>
<evidence type="ECO:0000313" key="1">
    <source>
        <dbReference type="EMBL" id="MCU6761179.1"/>
    </source>
</evidence>
<dbReference type="RefSeq" id="WP_158424025.1">
    <property type="nucleotide sequence ID" value="NZ_JAOQJQ010000001.1"/>
</dbReference>
<keyword evidence="2" id="KW-1185">Reference proteome</keyword>
<gene>
    <name evidence="1" type="ORF">OCV88_02360</name>
</gene>
<name>A0ABT2TG70_9FIRM</name>
<dbReference type="EMBL" id="JAOQJQ010000001">
    <property type="protein sequence ID" value="MCU6761179.1"/>
    <property type="molecule type" value="Genomic_DNA"/>
</dbReference>
<proteinExistence type="predicted"/>